<dbReference type="PROSITE" id="PS50930">
    <property type="entry name" value="HTH_LYTTR"/>
    <property type="match status" value="1"/>
</dbReference>
<dbReference type="Proteomes" id="UP001549773">
    <property type="component" value="Unassembled WGS sequence"/>
</dbReference>
<keyword evidence="4" id="KW-0238">DNA-binding</keyword>
<reference evidence="4 5" key="1">
    <citation type="submission" date="2024-07" db="EMBL/GenBank/DDBJ databases">
        <title>The genome sequence of type strain Sediminicola luteus GDMCC 1.2596T.</title>
        <authorList>
            <person name="Liu Y."/>
        </authorList>
    </citation>
    <scope>NUCLEOTIDE SEQUENCE [LARGE SCALE GENOMIC DNA]</scope>
    <source>
        <strain evidence="4 5">GDMCC 1.2596</strain>
    </source>
</reference>
<dbReference type="RefSeq" id="WP_354618408.1">
    <property type="nucleotide sequence ID" value="NZ_JBEWYP010000004.1"/>
</dbReference>
<evidence type="ECO:0000259" key="2">
    <source>
        <dbReference type="PROSITE" id="PS50110"/>
    </source>
</evidence>
<feature type="modified residue" description="4-aspartylphosphate" evidence="1">
    <location>
        <position position="58"/>
    </location>
</feature>
<dbReference type="Gene3D" id="2.40.50.1020">
    <property type="entry name" value="LytTr DNA-binding domain"/>
    <property type="match status" value="1"/>
</dbReference>
<dbReference type="InterPro" id="IPR007492">
    <property type="entry name" value="LytTR_DNA-bd_dom"/>
</dbReference>
<gene>
    <name evidence="4" type="ORF">ABXZ32_09335</name>
</gene>
<protein>
    <submittedName>
        <fullName evidence="4">LytTR family DNA-binding domain-containing protein</fullName>
    </submittedName>
</protein>
<dbReference type="InterPro" id="IPR011006">
    <property type="entry name" value="CheY-like_superfamily"/>
</dbReference>
<dbReference type="SUPFAM" id="SSF52172">
    <property type="entry name" value="CheY-like"/>
    <property type="match status" value="1"/>
</dbReference>
<dbReference type="EMBL" id="JBEWYP010000004">
    <property type="protein sequence ID" value="MET7029598.1"/>
    <property type="molecule type" value="Genomic_DNA"/>
</dbReference>
<keyword evidence="1" id="KW-0597">Phosphoprotein</keyword>
<dbReference type="PANTHER" id="PTHR37299">
    <property type="entry name" value="TRANSCRIPTIONAL REGULATOR-RELATED"/>
    <property type="match status" value="1"/>
</dbReference>
<name>A0ABV2TWF8_9FLAO</name>
<sequence length="251" mass="29071">MTGSISCLIVDDDPFIQNLLSDKLQQYFPDIVVLAQCNNGQDGIAKISELLPELVFLDVEMSDMTGFELLTQVDHINFKIIFITSYKHYAIKAIKFNALDYLLKPFDLGELKNAIKRFKESRRDSYNPLTTALTNIKSKYAKDQILILRTQEGGMQLALNEIIRVEGDRNYSYVHLIKNRRELVSKTLSAIEELLEDKGFFRCHKSHLVNRAHIVCEPKNLHINLSNQTTIPISRRKKEAFYEWYKTSDHD</sequence>
<evidence type="ECO:0000259" key="3">
    <source>
        <dbReference type="PROSITE" id="PS50930"/>
    </source>
</evidence>
<dbReference type="GO" id="GO:0003677">
    <property type="term" value="F:DNA binding"/>
    <property type="evidence" value="ECO:0007669"/>
    <property type="project" value="UniProtKB-KW"/>
</dbReference>
<evidence type="ECO:0000256" key="1">
    <source>
        <dbReference type="PROSITE-ProRule" id="PRU00169"/>
    </source>
</evidence>
<dbReference type="SMART" id="SM00850">
    <property type="entry name" value="LytTR"/>
    <property type="match status" value="1"/>
</dbReference>
<proteinExistence type="predicted"/>
<dbReference type="InterPro" id="IPR001789">
    <property type="entry name" value="Sig_transdc_resp-reg_receiver"/>
</dbReference>
<comment type="caution">
    <text evidence="4">The sequence shown here is derived from an EMBL/GenBank/DDBJ whole genome shotgun (WGS) entry which is preliminary data.</text>
</comment>
<dbReference type="Pfam" id="PF04397">
    <property type="entry name" value="LytTR"/>
    <property type="match status" value="1"/>
</dbReference>
<keyword evidence="5" id="KW-1185">Reference proteome</keyword>
<dbReference type="Pfam" id="PF00072">
    <property type="entry name" value="Response_reg"/>
    <property type="match status" value="1"/>
</dbReference>
<accession>A0ABV2TWF8</accession>
<dbReference type="PANTHER" id="PTHR37299:SF1">
    <property type="entry name" value="STAGE 0 SPORULATION PROTEIN A HOMOLOG"/>
    <property type="match status" value="1"/>
</dbReference>
<feature type="domain" description="Response regulatory" evidence="2">
    <location>
        <begin position="6"/>
        <end position="119"/>
    </location>
</feature>
<dbReference type="PROSITE" id="PS50110">
    <property type="entry name" value="RESPONSE_REGULATORY"/>
    <property type="match status" value="1"/>
</dbReference>
<organism evidence="4 5">
    <name type="scientific">Sediminicola luteus</name>
    <dbReference type="NCBI Taxonomy" id="319238"/>
    <lineage>
        <taxon>Bacteria</taxon>
        <taxon>Pseudomonadati</taxon>
        <taxon>Bacteroidota</taxon>
        <taxon>Flavobacteriia</taxon>
        <taxon>Flavobacteriales</taxon>
        <taxon>Flavobacteriaceae</taxon>
        <taxon>Sediminicola</taxon>
    </lineage>
</organism>
<evidence type="ECO:0000313" key="4">
    <source>
        <dbReference type="EMBL" id="MET7029598.1"/>
    </source>
</evidence>
<dbReference type="Gene3D" id="3.40.50.2300">
    <property type="match status" value="1"/>
</dbReference>
<dbReference type="SMART" id="SM00448">
    <property type="entry name" value="REC"/>
    <property type="match status" value="1"/>
</dbReference>
<dbReference type="InterPro" id="IPR046947">
    <property type="entry name" value="LytR-like"/>
</dbReference>
<feature type="domain" description="HTH LytTR-type" evidence="3">
    <location>
        <begin position="146"/>
        <end position="237"/>
    </location>
</feature>
<evidence type="ECO:0000313" key="5">
    <source>
        <dbReference type="Proteomes" id="UP001549773"/>
    </source>
</evidence>